<keyword evidence="8 11" id="KW-0368">Histidine biosynthesis</keyword>
<dbReference type="GO" id="GO:0009086">
    <property type="term" value="P:methionine biosynthetic process"/>
    <property type="evidence" value="ECO:0007669"/>
    <property type="project" value="UniProtKB-KW"/>
</dbReference>
<organism evidence="14 15">
    <name type="scientific">Vagococcus silagei</name>
    <dbReference type="NCBI Taxonomy" id="2508885"/>
    <lineage>
        <taxon>Bacteria</taxon>
        <taxon>Bacillati</taxon>
        <taxon>Bacillota</taxon>
        <taxon>Bacilli</taxon>
        <taxon>Lactobacillales</taxon>
        <taxon>Enterococcaceae</taxon>
        <taxon>Vagococcus</taxon>
    </lineage>
</organism>
<feature type="binding site" evidence="11">
    <location>
        <position position="227"/>
    </location>
    <ligand>
        <name>NADP(+)</name>
        <dbReference type="ChEBI" id="CHEBI:58349"/>
    </ligand>
</feature>
<evidence type="ECO:0000256" key="1">
    <source>
        <dbReference type="ARBA" id="ARBA00004777"/>
    </source>
</evidence>
<comment type="function">
    <text evidence="11">Catalyzes the oxidation of 5,10-methylenetetrahydrofolate to 5,10-methenyltetrahydrofolate and then the hydrolysis of 5,10-methenyltetrahydrofolate to 10-formyltetrahydrofolate.</text>
</comment>
<dbReference type="GO" id="GO:0006164">
    <property type="term" value="P:purine nucleotide biosynthetic process"/>
    <property type="evidence" value="ECO:0007669"/>
    <property type="project" value="UniProtKB-KW"/>
</dbReference>
<dbReference type="EC" id="3.5.4.9" evidence="11"/>
<evidence type="ECO:0000256" key="7">
    <source>
        <dbReference type="ARBA" id="ARBA00023002"/>
    </source>
</evidence>
<keyword evidence="15" id="KW-1185">Reference proteome</keyword>
<comment type="similarity">
    <text evidence="11">Belongs to the tetrahydrofolate dehydrogenase/cyclohydrolase family.</text>
</comment>
<evidence type="ECO:0000256" key="4">
    <source>
        <dbReference type="ARBA" id="ARBA00022755"/>
    </source>
</evidence>
<keyword evidence="2 11" id="KW-0554">One-carbon metabolism</keyword>
<protein>
    <recommendedName>
        <fullName evidence="11">Bifunctional protein FolD</fullName>
    </recommendedName>
    <domain>
        <recommendedName>
            <fullName evidence="11">Methylenetetrahydrofolate dehydrogenase</fullName>
            <ecNumber evidence="11">1.5.1.5</ecNumber>
        </recommendedName>
    </domain>
    <domain>
        <recommendedName>
            <fullName evidence="11">Methenyltetrahydrofolate cyclohydrolase</fullName>
            <ecNumber evidence="11">3.5.4.9</ecNumber>
        </recommendedName>
    </domain>
</protein>
<evidence type="ECO:0000313" key="14">
    <source>
        <dbReference type="EMBL" id="THB61725.1"/>
    </source>
</evidence>
<dbReference type="InterPro" id="IPR036291">
    <property type="entry name" value="NAD(P)-bd_dom_sf"/>
</dbReference>
<sequence>MNKDILGQDVVAKIKNELKTKDYGELKPKLAVLRVGSRSSDLAYEASLKRIFNPLNINVEVTALPKEINQADFDQAFNKINQDSTNSGILLLSPIPQHLNLKHAMETIDPKKDVDCFGSENTLRIYVDQEKGFLPCTAEAVLKILSYQNVDLRGKDVVIVGFGFVIGRPLSLLLVEAGCTVTVCHVDTVDLAEKCRRAEIIVSATGVPHLIKQDFISNDTIVVDVGINVGVDGEIYGDVDYDDVYKKVKSITPVPGGVGTVTTYVLAEHVVNSFEGR</sequence>
<dbReference type="PANTHER" id="PTHR48099">
    <property type="entry name" value="C-1-TETRAHYDROFOLATE SYNTHASE, CYTOPLASMIC-RELATED"/>
    <property type="match status" value="1"/>
</dbReference>
<dbReference type="Pfam" id="PF02882">
    <property type="entry name" value="THF_DHG_CYH_C"/>
    <property type="match status" value="1"/>
</dbReference>
<keyword evidence="9 11" id="KW-0486">Methionine biosynthesis</keyword>
<keyword evidence="3 11" id="KW-0028">Amino-acid biosynthesis</keyword>
<dbReference type="SUPFAM" id="SSF51735">
    <property type="entry name" value="NAD(P)-binding Rossmann-fold domains"/>
    <property type="match status" value="1"/>
</dbReference>
<name>A0A4S3B9H4_9ENTE</name>
<reference evidence="14 15" key="1">
    <citation type="submission" date="2019-01" db="EMBL/GenBank/DDBJ databases">
        <title>Vagococcus silagei sp. nov. isolated from brewer's grain.</title>
        <authorList>
            <person name="Guu J.-R."/>
        </authorList>
    </citation>
    <scope>NUCLEOTIDE SEQUENCE [LARGE SCALE GENOMIC DNA]</scope>
    <source>
        <strain evidence="14 15">2B-2</strain>
    </source>
</reference>
<evidence type="ECO:0000256" key="5">
    <source>
        <dbReference type="ARBA" id="ARBA00022801"/>
    </source>
</evidence>
<comment type="subunit">
    <text evidence="11">Homodimer.</text>
</comment>
<dbReference type="AlphaFoldDB" id="A0A4S3B9H4"/>
<comment type="caution">
    <text evidence="14">The sequence shown here is derived from an EMBL/GenBank/DDBJ whole genome shotgun (WGS) entry which is preliminary data.</text>
</comment>
<dbReference type="GO" id="GO:0035999">
    <property type="term" value="P:tetrahydrofolate interconversion"/>
    <property type="evidence" value="ECO:0007669"/>
    <property type="project" value="UniProtKB-UniRule"/>
</dbReference>
<dbReference type="EC" id="1.5.1.5" evidence="11"/>
<dbReference type="GO" id="GO:0005829">
    <property type="term" value="C:cytosol"/>
    <property type="evidence" value="ECO:0007669"/>
    <property type="project" value="TreeGrafter"/>
</dbReference>
<dbReference type="PANTHER" id="PTHR48099:SF5">
    <property type="entry name" value="C-1-TETRAHYDROFOLATE SYNTHASE, CYTOPLASMIC"/>
    <property type="match status" value="1"/>
</dbReference>
<evidence type="ECO:0000256" key="2">
    <source>
        <dbReference type="ARBA" id="ARBA00022563"/>
    </source>
</evidence>
<keyword evidence="7 11" id="KW-0560">Oxidoreductase</keyword>
<dbReference type="PRINTS" id="PR00085">
    <property type="entry name" value="THFDHDRGNASE"/>
</dbReference>
<comment type="pathway">
    <text evidence="1 11">One-carbon metabolism; tetrahydrofolate interconversion.</text>
</comment>
<dbReference type="InterPro" id="IPR020631">
    <property type="entry name" value="THF_DH/CycHdrlase_NAD-bd_dom"/>
</dbReference>
<evidence type="ECO:0000313" key="15">
    <source>
        <dbReference type="Proteomes" id="UP000310506"/>
    </source>
</evidence>
<dbReference type="InterPro" id="IPR000672">
    <property type="entry name" value="THF_DH/CycHdrlase"/>
</dbReference>
<keyword evidence="10 11" id="KW-0511">Multifunctional enzyme</keyword>
<dbReference type="GO" id="GO:0004477">
    <property type="term" value="F:methenyltetrahydrofolate cyclohydrolase activity"/>
    <property type="evidence" value="ECO:0007669"/>
    <property type="project" value="UniProtKB-UniRule"/>
</dbReference>
<dbReference type="UniPathway" id="UPA00193"/>
<dbReference type="SUPFAM" id="SSF53223">
    <property type="entry name" value="Aminoacid dehydrogenase-like, N-terminal domain"/>
    <property type="match status" value="1"/>
</dbReference>
<evidence type="ECO:0000259" key="13">
    <source>
        <dbReference type="Pfam" id="PF02882"/>
    </source>
</evidence>
<dbReference type="EMBL" id="SDGV01000008">
    <property type="protein sequence ID" value="THB61725.1"/>
    <property type="molecule type" value="Genomic_DNA"/>
</dbReference>
<comment type="catalytic activity">
    <reaction evidence="11">
        <text>(6R)-5,10-methylene-5,6,7,8-tetrahydrofolate + NADP(+) = (6R)-5,10-methenyltetrahydrofolate + NADPH</text>
        <dbReference type="Rhea" id="RHEA:22812"/>
        <dbReference type="ChEBI" id="CHEBI:15636"/>
        <dbReference type="ChEBI" id="CHEBI:57455"/>
        <dbReference type="ChEBI" id="CHEBI:57783"/>
        <dbReference type="ChEBI" id="CHEBI:58349"/>
        <dbReference type="EC" id="1.5.1.5"/>
    </reaction>
</comment>
<gene>
    <name evidence="11" type="primary">folD</name>
    <name evidence="14" type="ORF">ESZ54_03510</name>
</gene>
<keyword evidence="4 11" id="KW-0658">Purine biosynthesis</keyword>
<feature type="domain" description="Tetrahydrofolate dehydrogenase/cyclohydrolase catalytic" evidence="12">
    <location>
        <begin position="7"/>
        <end position="115"/>
    </location>
</feature>
<evidence type="ECO:0000256" key="10">
    <source>
        <dbReference type="ARBA" id="ARBA00023268"/>
    </source>
</evidence>
<proteinExistence type="inferred from homology"/>
<dbReference type="InterPro" id="IPR020630">
    <property type="entry name" value="THF_DH/CycHdrlase_cat_dom"/>
</dbReference>
<dbReference type="RefSeq" id="WP_136136303.1">
    <property type="nucleotide sequence ID" value="NZ_SDGV01000008.1"/>
</dbReference>
<feature type="domain" description="Tetrahydrofolate dehydrogenase/cyclohydrolase NAD(P)-binding" evidence="13">
    <location>
        <begin position="135"/>
        <end position="275"/>
    </location>
</feature>
<dbReference type="GO" id="GO:0000105">
    <property type="term" value="P:L-histidine biosynthetic process"/>
    <property type="evidence" value="ECO:0007669"/>
    <property type="project" value="UniProtKB-KW"/>
</dbReference>
<evidence type="ECO:0000256" key="9">
    <source>
        <dbReference type="ARBA" id="ARBA00023167"/>
    </source>
</evidence>
<dbReference type="GO" id="GO:0004488">
    <property type="term" value="F:methylenetetrahydrofolate dehydrogenase (NADP+) activity"/>
    <property type="evidence" value="ECO:0007669"/>
    <property type="project" value="UniProtKB-UniRule"/>
</dbReference>
<evidence type="ECO:0000259" key="12">
    <source>
        <dbReference type="Pfam" id="PF00763"/>
    </source>
</evidence>
<dbReference type="Gene3D" id="3.40.50.720">
    <property type="entry name" value="NAD(P)-binding Rossmann-like Domain"/>
    <property type="match status" value="1"/>
</dbReference>
<dbReference type="HAMAP" id="MF_01576">
    <property type="entry name" value="THF_DHG_CYH"/>
    <property type="match status" value="1"/>
</dbReference>
<comment type="catalytic activity">
    <reaction evidence="11">
        <text>(6R)-5,10-methenyltetrahydrofolate + H2O = (6R)-10-formyltetrahydrofolate + H(+)</text>
        <dbReference type="Rhea" id="RHEA:23700"/>
        <dbReference type="ChEBI" id="CHEBI:15377"/>
        <dbReference type="ChEBI" id="CHEBI:15378"/>
        <dbReference type="ChEBI" id="CHEBI:57455"/>
        <dbReference type="ChEBI" id="CHEBI:195366"/>
        <dbReference type="EC" id="3.5.4.9"/>
    </reaction>
</comment>
<evidence type="ECO:0000256" key="6">
    <source>
        <dbReference type="ARBA" id="ARBA00022857"/>
    </source>
</evidence>
<evidence type="ECO:0000256" key="3">
    <source>
        <dbReference type="ARBA" id="ARBA00022605"/>
    </source>
</evidence>
<dbReference type="Pfam" id="PF00763">
    <property type="entry name" value="THF_DHG_CYH"/>
    <property type="match status" value="1"/>
</dbReference>
<keyword evidence="5 11" id="KW-0378">Hydrolase</keyword>
<dbReference type="Proteomes" id="UP000310506">
    <property type="component" value="Unassembled WGS sequence"/>
</dbReference>
<accession>A0A4S3B9H4</accession>
<dbReference type="OrthoDB" id="9803580at2"/>
<feature type="binding site" evidence="11">
    <location>
        <begin position="161"/>
        <end position="163"/>
    </location>
    <ligand>
        <name>NADP(+)</name>
        <dbReference type="ChEBI" id="CHEBI:58349"/>
    </ligand>
</feature>
<evidence type="ECO:0000256" key="8">
    <source>
        <dbReference type="ARBA" id="ARBA00023102"/>
    </source>
</evidence>
<dbReference type="Gene3D" id="3.40.50.10860">
    <property type="entry name" value="Leucine Dehydrogenase, chain A, domain 1"/>
    <property type="match status" value="1"/>
</dbReference>
<dbReference type="InterPro" id="IPR046346">
    <property type="entry name" value="Aminoacid_DH-like_N_sf"/>
</dbReference>
<comment type="caution">
    <text evidence="11">Lacks conserved residue(s) required for the propagation of feature annotation.</text>
</comment>
<dbReference type="CDD" id="cd01080">
    <property type="entry name" value="NAD_bind_m-THF_DH_Cyclohyd"/>
    <property type="match status" value="1"/>
</dbReference>
<keyword evidence="6 11" id="KW-0521">NADP</keyword>
<evidence type="ECO:0000256" key="11">
    <source>
        <dbReference type="HAMAP-Rule" id="MF_01576"/>
    </source>
</evidence>